<protein>
    <submittedName>
        <fullName evidence="1">Uncharacterized protein</fullName>
    </submittedName>
</protein>
<dbReference type="EMBL" id="JOTD01000099">
    <property type="protein sequence ID" value="KFM15710.1"/>
    <property type="molecule type" value="Genomic_DNA"/>
</dbReference>
<name>A0A087RQF6_9ARCH</name>
<reference evidence="1 2" key="1">
    <citation type="submission" date="2014-06" db="EMBL/GenBank/DDBJ databases">
        <authorList>
            <person name="Ngugi D.K."/>
            <person name="Blom J."/>
            <person name="Alam I."/>
            <person name="Rashid M."/>
            <person name="Baalawi W."/>
            <person name="Zhang G."/>
            <person name="Hikmawan T."/>
            <person name="Guan Y."/>
            <person name="Antunes A."/>
            <person name="Siam R."/>
            <person name="El-Dorry H."/>
            <person name="Bajic V."/>
            <person name="Stingl U."/>
        </authorList>
    </citation>
    <scope>NUCLEOTIDE SEQUENCE [LARGE SCALE GENOMIC DNA]</scope>
    <source>
        <strain evidence="1">SCGC RSA3</strain>
    </source>
</reference>
<gene>
    <name evidence="1" type="ORF">SCCGRSA3_02608</name>
</gene>
<comment type="caution">
    <text evidence="1">The sequence shown here is derived from an EMBL/GenBank/DDBJ whole genome shotgun (WGS) entry which is preliminary data.</text>
</comment>
<dbReference type="AlphaFoldDB" id="A0A087RQF6"/>
<organism evidence="1 2">
    <name type="scientific">Marine Group I thaumarchaeote SCGC RSA3</name>
    <dbReference type="NCBI Taxonomy" id="1503183"/>
    <lineage>
        <taxon>Archaea</taxon>
        <taxon>Nitrososphaerota</taxon>
        <taxon>Marine Group I</taxon>
    </lineage>
</organism>
<evidence type="ECO:0000313" key="1">
    <source>
        <dbReference type="EMBL" id="KFM15710.1"/>
    </source>
</evidence>
<evidence type="ECO:0000313" key="2">
    <source>
        <dbReference type="Proteomes" id="UP000029383"/>
    </source>
</evidence>
<sequence>MNRFKEISAELTRRGDLLREKYPKRSSMDLIGELFMSCKTDDERHVCLQLKHRHVKEFQNVQYQSD</sequence>
<accession>A0A087RQF6</accession>
<dbReference type="Proteomes" id="UP000029383">
    <property type="component" value="Unassembled WGS sequence"/>
</dbReference>
<proteinExistence type="predicted"/>
<keyword evidence="2" id="KW-1185">Reference proteome</keyword>